<evidence type="ECO:0008006" key="3">
    <source>
        <dbReference type="Google" id="ProtNLM"/>
    </source>
</evidence>
<keyword evidence="2" id="KW-1185">Reference proteome</keyword>
<evidence type="ECO:0000313" key="1">
    <source>
        <dbReference type="EMBL" id="OMI41468.1"/>
    </source>
</evidence>
<dbReference type="AlphaFoldDB" id="A0A1R1ST67"/>
<dbReference type="Proteomes" id="UP000186168">
    <property type="component" value="Unassembled WGS sequence"/>
</dbReference>
<name>A0A1R1ST67_9ACTN</name>
<proteinExistence type="predicted"/>
<dbReference type="EMBL" id="ASQP01000007">
    <property type="protein sequence ID" value="OMI41468.1"/>
    <property type="molecule type" value="Genomic_DNA"/>
</dbReference>
<organism evidence="1 2">
    <name type="scientific">Streptomyces sparsogenes DSM 40356</name>
    <dbReference type="NCBI Taxonomy" id="1331668"/>
    <lineage>
        <taxon>Bacteria</taxon>
        <taxon>Bacillati</taxon>
        <taxon>Actinomycetota</taxon>
        <taxon>Actinomycetes</taxon>
        <taxon>Kitasatosporales</taxon>
        <taxon>Streptomycetaceae</taxon>
        <taxon>Streptomyces</taxon>
    </lineage>
</organism>
<sequence length="86" mass="8955">AAWYAAGLLGPDDWGRFLGAYQAAGGPAVRRRGEDPWPRLDVPARALTVQISALALAKAAVAGRPLDEAEEAMVEACARIARLAGA</sequence>
<accession>A0A1R1ST67</accession>
<evidence type="ECO:0000313" key="2">
    <source>
        <dbReference type="Proteomes" id="UP000186168"/>
    </source>
</evidence>
<gene>
    <name evidence="1" type="ORF">SPAR_00684</name>
</gene>
<protein>
    <recommendedName>
        <fullName evidence="3">Aminoglycoside phosphotransferase</fullName>
    </recommendedName>
</protein>
<reference evidence="1 2" key="1">
    <citation type="submission" date="2013-05" db="EMBL/GenBank/DDBJ databases">
        <title>Genome sequence of Streptomyces sparsogenes DSM 40356.</title>
        <authorList>
            <person name="Coyne S."/>
            <person name="Seebeck F.P."/>
        </authorList>
    </citation>
    <scope>NUCLEOTIDE SEQUENCE [LARGE SCALE GENOMIC DNA]</scope>
    <source>
        <strain evidence="1 2">DSM 40356</strain>
    </source>
</reference>
<comment type="caution">
    <text evidence="1">The sequence shown here is derived from an EMBL/GenBank/DDBJ whole genome shotgun (WGS) entry which is preliminary data.</text>
</comment>
<feature type="non-terminal residue" evidence="1">
    <location>
        <position position="1"/>
    </location>
</feature>